<reference evidence="9 10" key="1">
    <citation type="submission" date="2016-10" db="EMBL/GenBank/DDBJ databases">
        <authorList>
            <person name="de Groot N.N."/>
        </authorList>
    </citation>
    <scope>NUCLEOTIDE SEQUENCE [LARGE SCALE GENOMIC DNA]</scope>
    <source>
        <strain evidence="9 10">DSM 22012</strain>
    </source>
</reference>
<keyword evidence="6 7" id="KW-0413">Isomerase</keyword>
<evidence type="ECO:0000256" key="3">
    <source>
        <dbReference type="ARBA" id="ARBA00013194"/>
    </source>
</evidence>
<dbReference type="InterPro" id="IPR000297">
    <property type="entry name" value="PPIase_PpiC"/>
</dbReference>
<protein>
    <recommendedName>
        <fullName evidence="3">peptidylprolyl isomerase</fullName>
        <ecNumber evidence="3">5.2.1.8</ecNumber>
    </recommendedName>
</protein>
<dbReference type="SUPFAM" id="SSF109998">
    <property type="entry name" value="Triger factor/SurA peptide-binding domain-like"/>
    <property type="match status" value="1"/>
</dbReference>
<name>A0A1H5TEX8_9GAMM</name>
<dbReference type="EC" id="5.2.1.8" evidence="3"/>
<gene>
    <name evidence="9" type="ORF">SAMN05444390_10155</name>
</gene>
<evidence type="ECO:0000256" key="7">
    <source>
        <dbReference type="PROSITE-ProRule" id="PRU00278"/>
    </source>
</evidence>
<dbReference type="RefSeq" id="WP_160115421.1">
    <property type="nucleotide sequence ID" value="NZ_FNVQ01000001.1"/>
</dbReference>
<keyword evidence="5 7" id="KW-0697">Rotamase</keyword>
<evidence type="ECO:0000256" key="5">
    <source>
        <dbReference type="ARBA" id="ARBA00023110"/>
    </source>
</evidence>
<dbReference type="GO" id="GO:0003755">
    <property type="term" value="F:peptidyl-prolyl cis-trans isomerase activity"/>
    <property type="evidence" value="ECO:0007669"/>
    <property type="project" value="UniProtKB-KW"/>
</dbReference>
<dbReference type="InterPro" id="IPR046357">
    <property type="entry name" value="PPIase_dom_sf"/>
</dbReference>
<evidence type="ECO:0000313" key="10">
    <source>
        <dbReference type="Proteomes" id="UP000236745"/>
    </source>
</evidence>
<feature type="domain" description="PpiC" evidence="8">
    <location>
        <begin position="141"/>
        <end position="243"/>
    </location>
</feature>
<comment type="similarity">
    <text evidence="2">Belongs to the PpiC/parvulin rotamase family.</text>
</comment>
<comment type="catalytic activity">
    <reaction evidence="1">
        <text>[protein]-peptidylproline (omega=180) = [protein]-peptidylproline (omega=0)</text>
        <dbReference type="Rhea" id="RHEA:16237"/>
        <dbReference type="Rhea" id="RHEA-COMP:10747"/>
        <dbReference type="Rhea" id="RHEA-COMP:10748"/>
        <dbReference type="ChEBI" id="CHEBI:83833"/>
        <dbReference type="ChEBI" id="CHEBI:83834"/>
        <dbReference type="EC" id="5.2.1.8"/>
    </reaction>
</comment>
<dbReference type="Gene3D" id="1.10.4030.10">
    <property type="entry name" value="Porin chaperone SurA, peptide-binding domain"/>
    <property type="match status" value="1"/>
</dbReference>
<dbReference type="InterPro" id="IPR027304">
    <property type="entry name" value="Trigger_fact/SurA_dom_sf"/>
</dbReference>
<evidence type="ECO:0000256" key="2">
    <source>
        <dbReference type="ARBA" id="ARBA00007656"/>
    </source>
</evidence>
<dbReference type="Pfam" id="PF00639">
    <property type="entry name" value="Rotamase"/>
    <property type="match status" value="1"/>
</dbReference>
<sequence>MSLSTDNPHAVYALFKLAWSQYECAPSDLTGEQASEAAARVAHQLNIESAILYADENQGIVVPESQVESAVKEIQARFQNYASFIQALEQADLTQELLRQGLRRELQVEAVLDRASLGQVEVSEEDAELFYYLHPERFAVSEKRQVRHILITVNEDYRENGEVEALKRINMIRERVVAKPSRFEEQAQKHSECPTALHGGLVGTVERGKLFPELDAVLFAMKAGEISEPVRSELGFHLLLCGDVEPPRQVPLAEILPKLRQSLEERQRSQFQRQWIAEQVRRLNTPAKVVNA</sequence>
<evidence type="ECO:0000256" key="6">
    <source>
        <dbReference type="ARBA" id="ARBA00023235"/>
    </source>
</evidence>
<dbReference type="InterPro" id="IPR014282">
    <property type="entry name" value="Nitrogen_fix_NifM"/>
</dbReference>
<keyword evidence="4" id="KW-0732">Signal</keyword>
<dbReference type="SUPFAM" id="SSF54534">
    <property type="entry name" value="FKBP-like"/>
    <property type="match status" value="1"/>
</dbReference>
<dbReference type="PANTHER" id="PTHR47245:SF1">
    <property type="entry name" value="FOLDASE PROTEIN PRSA"/>
    <property type="match status" value="1"/>
</dbReference>
<evidence type="ECO:0000256" key="1">
    <source>
        <dbReference type="ARBA" id="ARBA00000971"/>
    </source>
</evidence>
<proteinExistence type="inferred from homology"/>
<dbReference type="PROSITE" id="PS50198">
    <property type="entry name" value="PPIC_PPIASE_2"/>
    <property type="match status" value="1"/>
</dbReference>
<organism evidence="9 10">
    <name type="scientific">Marinobacterium lutimaris</name>
    <dbReference type="NCBI Taxonomy" id="568106"/>
    <lineage>
        <taxon>Bacteria</taxon>
        <taxon>Pseudomonadati</taxon>
        <taxon>Pseudomonadota</taxon>
        <taxon>Gammaproteobacteria</taxon>
        <taxon>Oceanospirillales</taxon>
        <taxon>Oceanospirillaceae</taxon>
        <taxon>Marinobacterium</taxon>
    </lineage>
</organism>
<dbReference type="AlphaFoldDB" id="A0A1H5TEX8"/>
<evidence type="ECO:0000256" key="4">
    <source>
        <dbReference type="ARBA" id="ARBA00022729"/>
    </source>
</evidence>
<dbReference type="NCBIfam" id="TIGR02933">
    <property type="entry name" value="nifM_nitrog"/>
    <property type="match status" value="1"/>
</dbReference>
<evidence type="ECO:0000313" key="9">
    <source>
        <dbReference type="EMBL" id="SEF61349.1"/>
    </source>
</evidence>
<dbReference type="Proteomes" id="UP000236745">
    <property type="component" value="Unassembled WGS sequence"/>
</dbReference>
<dbReference type="Gene3D" id="3.10.50.40">
    <property type="match status" value="1"/>
</dbReference>
<keyword evidence="10" id="KW-1185">Reference proteome</keyword>
<dbReference type="PANTHER" id="PTHR47245">
    <property type="entry name" value="PEPTIDYLPROLYL ISOMERASE"/>
    <property type="match status" value="1"/>
</dbReference>
<dbReference type="InterPro" id="IPR023058">
    <property type="entry name" value="PPIase_PpiC_CS"/>
</dbReference>
<dbReference type="InterPro" id="IPR050245">
    <property type="entry name" value="PrsA_foldase"/>
</dbReference>
<evidence type="ECO:0000259" key="8">
    <source>
        <dbReference type="PROSITE" id="PS50198"/>
    </source>
</evidence>
<dbReference type="EMBL" id="FNVQ01000001">
    <property type="protein sequence ID" value="SEF61349.1"/>
    <property type="molecule type" value="Genomic_DNA"/>
</dbReference>
<accession>A0A1H5TEX8</accession>
<dbReference type="PROSITE" id="PS01096">
    <property type="entry name" value="PPIC_PPIASE_1"/>
    <property type="match status" value="1"/>
</dbReference>
<dbReference type="OrthoDB" id="9769613at2"/>